<protein>
    <recommendedName>
        <fullName evidence="5">Thioesterase</fullName>
    </recommendedName>
</protein>
<gene>
    <name evidence="3" type="ORF">GCA01S_014_00110</name>
</gene>
<dbReference type="SUPFAM" id="SSF54637">
    <property type="entry name" value="Thioesterase/thiol ester dehydrase-isomerase"/>
    <property type="match status" value="1"/>
</dbReference>
<keyword evidence="4" id="KW-1185">Reference proteome</keyword>
<dbReference type="OrthoDB" id="9799036at2"/>
<name>A0A023DDK9_9BACL</name>
<dbReference type="PANTHER" id="PTHR31793:SF27">
    <property type="entry name" value="NOVEL THIOESTERASE SUPERFAMILY DOMAIN AND SAPOSIN A-TYPE DOMAIN CONTAINING PROTEIN (0610012H03RIK)"/>
    <property type="match status" value="1"/>
</dbReference>
<proteinExistence type="inferred from homology"/>
<dbReference type="PANTHER" id="PTHR31793">
    <property type="entry name" value="4-HYDROXYBENZOYL-COA THIOESTERASE FAMILY MEMBER"/>
    <property type="match status" value="1"/>
</dbReference>
<dbReference type="EMBL" id="BAWO01000014">
    <property type="protein sequence ID" value="GAJ39252.1"/>
    <property type="molecule type" value="Genomic_DNA"/>
</dbReference>
<dbReference type="RefSeq" id="WP_042408084.1">
    <property type="nucleotide sequence ID" value="NZ_BAWO01000014.1"/>
</dbReference>
<comment type="similarity">
    <text evidence="1">Belongs to the 4-hydroxybenzoyl-CoA thioesterase family.</text>
</comment>
<dbReference type="InterPro" id="IPR029069">
    <property type="entry name" value="HotDog_dom_sf"/>
</dbReference>
<evidence type="ECO:0000313" key="3">
    <source>
        <dbReference type="EMBL" id="GAJ39252.1"/>
    </source>
</evidence>
<dbReference type="InterPro" id="IPR050563">
    <property type="entry name" value="4-hydroxybenzoyl-CoA_TE"/>
</dbReference>
<comment type="caution">
    <text evidence="3">The sequence shown here is derived from an EMBL/GenBank/DDBJ whole genome shotgun (WGS) entry which is preliminary data.</text>
</comment>
<dbReference type="Pfam" id="PF13279">
    <property type="entry name" value="4HBT_2"/>
    <property type="match status" value="1"/>
</dbReference>
<organism evidence="3 4">
    <name type="scientific">Parageobacillus caldoxylosilyticus NBRC 107762</name>
    <dbReference type="NCBI Taxonomy" id="1220594"/>
    <lineage>
        <taxon>Bacteria</taxon>
        <taxon>Bacillati</taxon>
        <taxon>Bacillota</taxon>
        <taxon>Bacilli</taxon>
        <taxon>Bacillales</taxon>
        <taxon>Anoxybacillaceae</taxon>
        <taxon>Saccharococcus</taxon>
    </lineage>
</organism>
<evidence type="ECO:0008006" key="5">
    <source>
        <dbReference type="Google" id="ProtNLM"/>
    </source>
</evidence>
<keyword evidence="2" id="KW-0378">Hydrolase</keyword>
<evidence type="ECO:0000256" key="2">
    <source>
        <dbReference type="ARBA" id="ARBA00022801"/>
    </source>
</evidence>
<dbReference type="Gene3D" id="3.10.129.10">
    <property type="entry name" value="Hotdog Thioesterase"/>
    <property type="match status" value="1"/>
</dbReference>
<sequence>MATHTITVNIRFCETDALGHVSNTSYFIYLEEARIRMFEELGYGSNIKDWCFILASAKCDFVNQAFFGQRLKIETNVARIGNKSFQFVHRILDEKTGTLIALGEATTVYFNFQTQKSEPIPEYLRKQLERYLISEPNGVTKKE</sequence>
<evidence type="ECO:0000313" key="4">
    <source>
        <dbReference type="Proteomes" id="UP000023561"/>
    </source>
</evidence>
<accession>A0A023DDK9</accession>
<dbReference type="PIRSF" id="PIRSF003230">
    <property type="entry name" value="YbgC"/>
    <property type="match status" value="1"/>
</dbReference>
<dbReference type="AlphaFoldDB" id="A0A023DDK9"/>
<dbReference type="CDD" id="cd00586">
    <property type="entry name" value="4HBT"/>
    <property type="match status" value="1"/>
</dbReference>
<dbReference type="Proteomes" id="UP000023561">
    <property type="component" value="Unassembled WGS sequence"/>
</dbReference>
<dbReference type="GO" id="GO:0047617">
    <property type="term" value="F:fatty acyl-CoA hydrolase activity"/>
    <property type="evidence" value="ECO:0007669"/>
    <property type="project" value="TreeGrafter"/>
</dbReference>
<dbReference type="InterPro" id="IPR006684">
    <property type="entry name" value="YbgC/YbaW"/>
</dbReference>
<evidence type="ECO:0000256" key="1">
    <source>
        <dbReference type="ARBA" id="ARBA00005953"/>
    </source>
</evidence>
<reference evidence="3 4" key="1">
    <citation type="submission" date="2014-04" db="EMBL/GenBank/DDBJ databases">
        <title>Whole genome shotgun sequence of Geobacillus caldoxylosilyticus NBRC 107762.</title>
        <authorList>
            <person name="Hosoyama A."/>
            <person name="Hosoyama Y."/>
            <person name="Katano-Makiyama Y."/>
            <person name="Tsuchikane K."/>
            <person name="Ohji S."/>
            <person name="Ichikawa N."/>
            <person name="Yamazoe A."/>
            <person name="Fujita N."/>
        </authorList>
    </citation>
    <scope>NUCLEOTIDE SEQUENCE [LARGE SCALE GENOMIC DNA]</scope>
    <source>
        <strain evidence="3 4">NBRC 107762</strain>
    </source>
</reference>